<dbReference type="GO" id="GO:0005783">
    <property type="term" value="C:endoplasmic reticulum"/>
    <property type="evidence" value="ECO:0007669"/>
    <property type="project" value="TreeGrafter"/>
</dbReference>
<evidence type="ECO:0000256" key="10">
    <source>
        <dbReference type="RuleBase" id="RU079119"/>
    </source>
</evidence>
<comment type="domain">
    <text evidence="10">The DHHC domain is required for palmitoyltransferase activity.</text>
</comment>
<evidence type="ECO:0000256" key="3">
    <source>
        <dbReference type="ARBA" id="ARBA00022692"/>
    </source>
</evidence>
<name>A0A813SQG4_9BILA</name>
<evidence type="ECO:0000256" key="9">
    <source>
        <dbReference type="ARBA" id="ARBA00048048"/>
    </source>
</evidence>
<evidence type="ECO:0000256" key="8">
    <source>
        <dbReference type="ARBA" id="ARBA00023315"/>
    </source>
</evidence>
<comment type="catalytic activity">
    <reaction evidence="9 10">
        <text>L-cysteinyl-[protein] + hexadecanoyl-CoA = S-hexadecanoyl-L-cysteinyl-[protein] + CoA</text>
        <dbReference type="Rhea" id="RHEA:36683"/>
        <dbReference type="Rhea" id="RHEA-COMP:10131"/>
        <dbReference type="Rhea" id="RHEA-COMP:11032"/>
        <dbReference type="ChEBI" id="CHEBI:29950"/>
        <dbReference type="ChEBI" id="CHEBI:57287"/>
        <dbReference type="ChEBI" id="CHEBI:57379"/>
        <dbReference type="ChEBI" id="CHEBI:74151"/>
        <dbReference type="EC" id="2.3.1.225"/>
    </reaction>
</comment>
<keyword evidence="6" id="KW-0564">Palmitate</keyword>
<comment type="subcellular location">
    <subcellularLocation>
        <location evidence="1">Endomembrane system</location>
        <topology evidence="1">Multi-pass membrane protein</topology>
    </subcellularLocation>
</comment>
<keyword evidence="5 10" id="KW-0472">Membrane</keyword>
<dbReference type="Pfam" id="PF01529">
    <property type="entry name" value="DHHC"/>
    <property type="match status" value="1"/>
</dbReference>
<comment type="similarity">
    <text evidence="10">Belongs to the DHHC palmitoyltransferase family.</text>
</comment>
<organism evidence="13 15">
    <name type="scientific">Adineta steineri</name>
    <dbReference type="NCBI Taxonomy" id="433720"/>
    <lineage>
        <taxon>Eukaryota</taxon>
        <taxon>Metazoa</taxon>
        <taxon>Spiralia</taxon>
        <taxon>Gnathifera</taxon>
        <taxon>Rotifera</taxon>
        <taxon>Eurotatoria</taxon>
        <taxon>Bdelloidea</taxon>
        <taxon>Adinetida</taxon>
        <taxon>Adinetidae</taxon>
        <taxon>Adineta</taxon>
    </lineage>
</organism>
<dbReference type="GO" id="GO:0006612">
    <property type="term" value="P:protein targeting to membrane"/>
    <property type="evidence" value="ECO:0007669"/>
    <property type="project" value="TreeGrafter"/>
</dbReference>
<evidence type="ECO:0000256" key="5">
    <source>
        <dbReference type="ARBA" id="ARBA00023136"/>
    </source>
</evidence>
<feature type="transmembrane region" description="Helical" evidence="10">
    <location>
        <begin position="241"/>
        <end position="260"/>
    </location>
</feature>
<gene>
    <name evidence="14" type="ORF">OKA104_LOCUS2402</name>
    <name evidence="13" type="ORF">VCS650_LOCUS3998</name>
</gene>
<reference evidence="13" key="1">
    <citation type="submission" date="2021-02" db="EMBL/GenBank/DDBJ databases">
        <authorList>
            <person name="Nowell W R."/>
        </authorList>
    </citation>
    <scope>NUCLEOTIDE SEQUENCE</scope>
</reference>
<dbReference type="InterPro" id="IPR001594">
    <property type="entry name" value="Palmitoyltrfase_DHHC"/>
</dbReference>
<keyword evidence="2 10" id="KW-0808">Transferase</keyword>
<proteinExistence type="inferred from homology"/>
<dbReference type="InterPro" id="IPR039859">
    <property type="entry name" value="PFA4/ZDH16/20/ERF2-like"/>
</dbReference>
<dbReference type="Proteomes" id="UP000663891">
    <property type="component" value="Unassembled WGS sequence"/>
</dbReference>
<evidence type="ECO:0000256" key="4">
    <source>
        <dbReference type="ARBA" id="ARBA00022989"/>
    </source>
</evidence>
<evidence type="ECO:0000259" key="12">
    <source>
        <dbReference type="Pfam" id="PF01529"/>
    </source>
</evidence>
<evidence type="ECO:0000256" key="7">
    <source>
        <dbReference type="ARBA" id="ARBA00023288"/>
    </source>
</evidence>
<dbReference type="Proteomes" id="UP000663881">
    <property type="component" value="Unassembled WGS sequence"/>
</dbReference>
<evidence type="ECO:0000256" key="6">
    <source>
        <dbReference type="ARBA" id="ARBA00023139"/>
    </source>
</evidence>
<dbReference type="OrthoDB" id="4096362at2759"/>
<keyword evidence="7" id="KW-0449">Lipoprotein</keyword>
<sequence length="377" mass="43305">MVKQWEILESKNRFYCDGRCLTGRDIGVFIFALILITITSGLFFGFDCPYLTYRLSPAVPVFAAILFLSVICFIFRTACSDPGILPRATPDEVLYLERSNITSSPHSVALPGRTIEVQMHTGHVIQLKFCSTCKIFRPPRVSHCSLCDACIVIRIRKEDLFSTFIRINKMRFLFILANFDHHCPWVGNCVGLRNYRYFYSFLMSLSFLCIYILAFNIINIVLRAQDKPSFADAIRDTPATIVEALICFFSIWSVLGLWGYHTYLICRSVTTNEDIKDTWNSSRRGVHMKNPFSRGNPCLNCFAALCGPLPPSFLNLRAIVTPDNNNINMSPTRMMNTINIDETRQYQLDDNNYQRHSSPVPPHSDRQQNRYPSYDYV</sequence>
<evidence type="ECO:0000256" key="1">
    <source>
        <dbReference type="ARBA" id="ARBA00004127"/>
    </source>
</evidence>
<evidence type="ECO:0000313" key="13">
    <source>
        <dbReference type="EMBL" id="CAF0800695.1"/>
    </source>
</evidence>
<dbReference type="EMBL" id="CAJOAY010000065">
    <property type="protein sequence ID" value="CAF3517483.1"/>
    <property type="molecule type" value="Genomic_DNA"/>
</dbReference>
<evidence type="ECO:0000313" key="14">
    <source>
        <dbReference type="EMBL" id="CAF3517483.1"/>
    </source>
</evidence>
<evidence type="ECO:0000313" key="15">
    <source>
        <dbReference type="Proteomes" id="UP000663891"/>
    </source>
</evidence>
<feature type="transmembrane region" description="Helical" evidence="10">
    <location>
        <begin position="58"/>
        <end position="79"/>
    </location>
</feature>
<dbReference type="EC" id="2.3.1.225" evidence="10"/>
<keyword evidence="8 10" id="KW-0012">Acyltransferase</keyword>
<comment type="caution">
    <text evidence="13">The sequence shown here is derived from an EMBL/GenBank/DDBJ whole genome shotgun (WGS) entry which is preliminary data.</text>
</comment>
<dbReference type="GO" id="GO:0005794">
    <property type="term" value="C:Golgi apparatus"/>
    <property type="evidence" value="ECO:0007669"/>
    <property type="project" value="TreeGrafter"/>
</dbReference>
<feature type="region of interest" description="Disordered" evidence="11">
    <location>
        <begin position="352"/>
        <end position="377"/>
    </location>
</feature>
<dbReference type="EMBL" id="CAJNON010000022">
    <property type="protein sequence ID" value="CAF0800695.1"/>
    <property type="molecule type" value="Genomic_DNA"/>
</dbReference>
<dbReference type="PROSITE" id="PS50216">
    <property type="entry name" value="DHHC"/>
    <property type="match status" value="1"/>
</dbReference>
<evidence type="ECO:0000256" key="11">
    <source>
        <dbReference type="SAM" id="MobiDB-lite"/>
    </source>
</evidence>
<dbReference type="PANTHER" id="PTHR22883">
    <property type="entry name" value="ZINC FINGER DHHC DOMAIN CONTAINING PROTEIN"/>
    <property type="match status" value="1"/>
</dbReference>
<keyword evidence="4 10" id="KW-1133">Transmembrane helix</keyword>
<accession>A0A813SQG4</accession>
<dbReference type="GO" id="GO:0019706">
    <property type="term" value="F:protein-cysteine S-palmitoyltransferase activity"/>
    <property type="evidence" value="ECO:0007669"/>
    <property type="project" value="UniProtKB-EC"/>
</dbReference>
<feature type="transmembrane region" description="Helical" evidence="10">
    <location>
        <begin position="26"/>
        <end position="46"/>
    </location>
</feature>
<dbReference type="PANTHER" id="PTHR22883:SF43">
    <property type="entry name" value="PALMITOYLTRANSFERASE APP"/>
    <property type="match status" value="1"/>
</dbReference>
<dbReference type="AlphaFoldDB" id="A0A813SQG4"/>
<evidence type="ECO:0000256" key="2">
    <source>
        <dbReference type="ARBA" id="ARBA00022679"/>
    </source>
</evidence>
<keyword evidence="3 10" id="KW-0812">Transmembrane</keyword>
<feature type="transmembrane region" description="Helical" evidence="10">
    <location>
        <begin position="197"/>
        <end position="221"/>
    </location>
</feature>
<protein>
    <recommendedName>
        <fullName evidence="10">Palmitoyltransferase</fullName>
        <ecNumber evidence="10">2.3.1.225</ecNumber>
    </recommendedName>
</protein>
<feature type="domain" description="Palmitoyltransferase DHHC" evidence="12">
    <location>
        <begin position="177"/>
        <end position="277"/>
    </location>
</feature>